<dbReference type="STRING" id="469383.Cwoe_1000"/>
<dbReference type="AlphaFoldDB" id="D3FCG0"/>
<protein>
    <submittedName>
        <fullName evidence="2">Haloacid dehalogenase domain protein hydrolase</fullName>
    </submittedName>
</protein>
<dbReference type="RefSeq" id="WP_012932486.1">
    <property type="nucleotide sequence ID" value="NC_013739.1"/>
</dbReference>
<dbReference type="InterPro" id="IPR050155">
    <property type="entry name" value="HAD-like_hydrolase_sf"/>
</dbReference>
<dbReference type="HOGENOM" id="CLU_045011_18_0_11"/>
<dbReference type="InterPro" id="IPR023214">
    <property type="entry name" value="HAD_sf"/>
</dbReference>
<dbReference type="SUPFAM" id="SSF56784">
    <property type="entry name" value="HAD-like"/>
    <property type="match status" value="1"/>
</dbReference>
<dbReference type="GO" id="GO:0005829">
    <property type="term" value="C:cytosol"/>
    <property type="evidence" value="ECO:0007669"/>
    <property type="project" value="TreeGrafter"/>
</dbReference>
<sequence>MGAAVVTPGELLLLFDIDGTLVSGATAAHAAALHTALHEVHGLADVEPARTLGIDPAGRTDPEIARLLLLAHGVSAERIDARADDVRIACCEEYARTCPPDLSDTVLPGIPQLLASLAERDGVRLALLTGNYEAVARVKLRSAGVGGWFEAGQGAFGSDSEDRAELPEIARERAGRSGRPARTGAPHPRDRTIVIGDTPRDVACALADGIRCLGVETGRFSAAELHGATAVARDARSLAPLIDALI</sequence>
<evidence type="ECO:0000313" key="2">
    <source>
        <dbReference type="EMBL" id="ADB49433.1"/>
    </source>
</evidence>
<name>D3FCG0_CONWI</name>
<dbReference type="PANTHER" id="PTHR43434:SF1">
    <property type="entry name" value="PHOSPHOGLYCOLATE PHOSPHATASE"/>
    <property type="match status" value="1"/>
</dbReference>
<dbReference type="OrthoDB" id="9781769at2"/>
<dbReference type="Pfam" id="PF00702">
    <property type="entry name" value="Hydrolase"/>
    <property type="match status" value="1"/>
</dbReference>
<dbReference type="InterPro" id="IPR036412">
    <property type="entry name" value="HAD-like_sf"/>
</dbReference>
<dbReference type="PANTHER" id="PTHR43434">
    <property type="entry name" value="PHOSPHOGLYCOLATE PHOSPHATASE"/>
    <property type="match status" value="1"/>
</dbReference>
<dbReference type="EMBL" id="CP001854">
    <property type="protein sequence ID" value="ADB49433.1"/>
    <property type="molecule type" value="Genomic_DNA"/>
</dbReference>
<keyword evidence="3" id="KW-1185">Reference proteome</keyword>
<proteinExistence type="predicted"/>
<dbReference type="PROSITE" id="PS01228">
    <property type="entry name" value="COF_1"/>
    <property type="match status" value="1"/>
</dbReference>
<gene>
    <name evidence="2" type="ordered locus">Cwoe_1000</name>
</gene>
<dbReference type="GO" id="GO:0006281">
    <property type="term" value="P:DNA repair"/>
    <property type="evidence" value="ECO:0007669"/>
    <property type="project" value="TreeGrafter"/>
</dbReference>
<evidence type="ECO:0000313" key="3">
    <source>
        <dbReference type="Proteomes" id="UP000008229"/>
    </source>
</evidence>
<dbReference type="KEGG" id="cwo:Cwoe_1000"/>
<feature type="region of interest" description="Disordered" evidence="1">
    <location>
        <begin position="171"/>
        <end position="192"/>
    </location>
</feature>
<organism evidence="2 3">
    <name type="scientific">Conexibacter woesei (strain DSM 14684 / CCUG 47730 / CIP 108061 / JCM 11494 / NBRC 100937 / ID131577)</name>
    <dbReference type="NCBI Taxonomy" id="469383"/>
    <lineage>
        <taxon>Bacteria</taxon>
        <taxon>Bacillati</taxon>
        <taxon>Actinomycetota</taxon>
        <taxon>Thermoleophilia</taxon>
        <taxon>Solirubrobacterales</taxon>
        <taxon>Conexibacteraceae</taxon>
        <taxon>Conexibacter</taxon>
    </lineage>
</organism>
<accession>D3FCG0</accession>
<dbReference type="Gene3D" id="3.40.50.1000">
    <property type="entry name" value="HAD superfamily/HAD-like"/>
    <property type="match status" value="1"/>
</dbReference>
<reference evidence="3" key="2">
    <citation type="submission" date="2010-01" db="EMBL/GenBank/DDBJ databases">
        <title>The complete genome of Conexibacter woesei DSM 14684.</title>
        <authorList>
            <consortium name="US DOE Joint Genome Institute (JGI-PGF)"/>
            <person name="Lucas S."/>
            <person name="Copeland A."/>
            <person name="Lapidus A."/>
            <person name="Glavina del Rio T."/>
            <person name="Dalin E."/>
            <person name="Tice H."/>
            <person name="Bruce D."/>
            <person name="Goodwin L."/>
            <person name="Pitluck S."/>
            <person name="Kyrpides N."/>
            <person name="Mavromatis K."/>
            <person name="Ivanova N."/>
            <person name="Mikhailova N."/>
            <person name="Chertkov O."/>
            <person name="Brettin T."/>
            <person name="Detter J.C."/>
            <person name="Han C."/>
            <person name="Larimer F."/>
            <person name="Land M."/>
            <person name="Hauser L."/>
            <person name="Markowitz V."/>
            <person name="Cheng J.-F."/>
            <person name="Hugenholtz P."/>
            <person name="Woyke T."/>
            <person name="Wu D."/>
            <person name="Pukall R."/>
            <person name="Steenblock K."/>
            <person name="Schneider S."/>
            <person name="Klenk H.-P."/>
            <person name="Eisen J.A."/>
        </authorList>
    </citation>
    <scope>NUCLEOTIDE SEQUENCE [LARGE SCALE GENOMIC DNA]</scope>
    <source>
        <strain evidence="3">DSM 14684 / CIP 108061 / JCM 11494 / NBRC 100937 / ID131577</strain>
    </source>
</reference>
<reference evidence="2 3" key="1">
    <citation type="journal article" date="2010" name="Stand. Genomic Sci.">
        <title>Complete genome sequence of Conexibacter woesei type strain (ID131577).</title>
        <authorList>
            <person name="Pukall R."/>
            <person name="Lapidus A."/>
            <person name="Glavina Del Rio T."/>
            <person name="Copeland A."/>
            <person name="Tice H."/>
            <person name="Cheng J.-F."/>
            <person name="Lucas S."/>
            <person name="Chen F."/>
            <person name="Nolan M."/>
            <person name="Bruce D."/>
            <person name="Goodwin L."/>
            <person name="Pitluck S."/>
            <person name="Mavromatis K."/>
            <person name="Ivanova N."/>
            <person name="Ovchinnikova G."/>
            <person name="Pati A."/>
            <person name="Chen A."/>
            <person name="Palaniappan K."/>
            <person name="Land M."/>
            <person name="Hauser L."/>
            <person name="Chang Y.-J."/>
            <person name="Jeffries C.D."/>
            <person name="Chain P."/>
            <person name="Meincke L."/>
            <person name="Sims D."/>
            <person name="Brettin T."/>
            <person name="Detter J.C."/>
            <person name="Rohde M."/>
            <person name="Goeker M."/>
            <person name="Bristow J."/>
            <person name="Eisen J.A."/>
            <person name="Markowitz V."/>
            <person name="Kyrpides N.C."/>
            <person name="Klenk H.-P."/>
            <person name="Hugenholtz P."/>
        </authorList>
    </citation>
    <scope>NUCLEOTIDE SEQUENCE [LARGE SCALE GENOMIC DNA]</scope>
    <source>
        <strain evidence="3">DSM 14684 / CIP 108061 / JCM 11494 / NBRC 100937 / ID131577</strain>
    </source>
</reference>
<evidence type="ECO:0000256" key="1">
    <source>
        <dbReference type="SAM" id="MobiDB-lite"/>
    </source>
</evidence>
<dbReference type="InterPro" id="IPR023198">
    <property type="entry name" value="PGP-like_dom2"/>
</dbReference>
<keyword evidence="2" id="KW-0378">Hydrolase</keyword>
<dbReference type="Proteomes" id="UP000008229">
    <property type="component" value="Chromosome"/>
</dbReference>
<dbReference type="Gene3D" id="1.10.150.240">
    <property type="entry name" value="Putative phosphatase, domain 2"/>
    <property type="match status" value="1"/>
</dbReference>
<dbReference type="GO" id="GO:0008967">
    <property type="term" value="F:phosphoglycolate phosphatase activity"/>
    <property type="evidence" value="ECO:0007669"/>
    <property type="project" value="TreeGrafter"/>
</dbReference>
<dbReference type="eggNOG" id="COG0546">
    <property type="taxonomic scope" value="Bacteria"/>
</dbReference>